<keyword evidence="2" id="KW-1185">Reference proteome</keyword>
<accession>A0A915EK05</accession>
<evidence type="ECO:0000313" key="2">
    <source>
        <dbReference type="Proteomes" id="UP000887574"/>
    </source>
</evidence>
<evidence type="ECO:0000313" key="3">
    <source>
        <dbReference type="WBParaSite" id="jg6181"/>
    </source>
</evidence>
<proteinExistence type="predicted"/>
<protein>
    <submittedName>
        <fullName evidence="3">Uncharacterized protein</fullName>
    </submittedName>
</protein>
<dbReference type="WBParaSite" id="jg6181">
    <property type="protein sequence ID" value="jg6181"/>
    <property type="gene ID" value="jg6181"/>
</dbReference>
<sequence>MTLPNTVDLQEKLRLAEERTRKENKQASVKCDNMQWLDDSSDEESEEQDPEKVIAEELAVKLRVPKTPRQLDYSMYRAAQLRHAARNPPPKNIKEFDGVVTQFFEDTGFIDCKIYFLECLTYDAPLPFKVGDKVHVKAKLRRDFDEDEQIDEDDWVAYSVQLIEPDK</sequence>
<feature type="compositionally biased region" description="Acidic residues" evidence="1">
    <location>
        <begin position="39"/>
        <end position="49"/>
    </location>
</feature>
<dbReference type="AlphaFoldDB" id="A0A915EK05"/>
<evidence type="ECO:0000256" key="1">
    <source>
        <dbReference type="SAM" id="MobiDB-lite"/>
    </source>
</evidence>
<name>A0A915EK05_9BILA</name>
<reference evidence="3" key="1">
    <citation type="submission" date="2022-11" db="UniProtKB">
        <authorList>
            <consortium name="WormBaseParasite"/>
        </authorList>
    </citation>
    <scope>IDENTIFICATION</scope>
</reference>
<dbReference type="Proteomes" id="UP000887574">
    <property type="component" value="Unplaced"/>
</dbReference>
<organism evidence="2 3">
    <name type="scientific">Ditylenchus dipsaci</name>
    <dbReference type="NCBI Taxonomy" id="166011"/>
    <lineage>
        <taxon>Eukaryota</taxon>
        <taxon>Metazoa</taxon>
        <taxon>Ecdysozoa</taxon>
        <taxon>Nematoda</taxon>
        <taxon>Chromadorea</taxon>
        <taxon>Rhabditida</taxon>
        <taxon>Tylenchina</taxon>
        <taxon>Tylenchomorpha</taxon>
        <taxon>Sphaerularioidea</taxon>
        <taxon>Anguinidae</taxon>
        <taxon>Anguininae</taxon>
        <taxon>Ditylenchus</taxon>
    </lineage>
</organism>
<feature type="region of interest" description="Disordered" evidence="1">
    <location>
        <begin position="18"/>
        <end position="50"/>
    </location>
</feature>